<evidence type="ECO:0000313" key="4">
    <source>
        <dbReference type="RefSeq" id="XP_006820501.1"/>
    </source>
</evidence>
<feature type="compositionally biased region" description="Basic and acidic residues" evidence="1">
    <location>
        <begin position="124"/>
        <end position="133"/>
    </location>
</feature>
<dbReference type="InterPro" id="IPR046465">
    <property type="entry name" value="BORCS6_C"/>
</dbReference>
<reference evidence="4" key="1">
    <citation type="submission" date="2025-08" db="UniProtKB">
        <authorList>
            <consortium name="RefSeq"/>
        </authorList>
    </citation>
    <scope>IDENTIFICATION</scope>
    <source>
        <tissue evidence="4">Testes</tissue>
    </source>
</reference>
<evidence type="ECO:0000256" key="1">
    <source>
        <dbReference type="SAM" id="MobiDB-lite"/>
    </source>
</evidence>
<feature type="domain" description="BLOC-1-related complex subunit 6 C-terminal helix" evidence="2">
    <location>
        <begin position="264"/>
        <end position="363"/>
    </location>
</feature>
<dbReference type="Pfam" id="PF10157">
    <property type="entry name" value="BORCS6"/>
    <property type="match status" value="1"/>
</dbReference>
<dbReference type="PANTHER" id="PTHR13440">
    <property type="entry name" value="BLOC-1 RELATED COMPLEX SUBUNIT 6"/>
    <property type="match status" value="1"/>
</dbReference>
<evidence type="ECO:0000313" key="3">
    <source>
        <dbReference type="Proteomes" id="UP000694865"/>
    </source>
</evidence>
<protein>
    <submittedName>
        <fullName evidence="4">Uncharacterized protein LOC100368950</fullName>
    </submittedName>
</protein>
<sequence length="367" mass="40463">MDETTESNGEHLLNGHLLIGAENYDDVDGSESCERGGSVTGDDELIIEQQVDSVENDCAATVNNVCKTSSENVLANPDKINLLNSQHNGKAPPIACTEVHVLNNVDDNEDNLAKAIEQQTETNCEQHETKHDQVQITPENEEETCSKQHTDQMGAADGEAEKTLVSNQTVPAVRPKDLSGIKPRNEESEGGEWRADPHGSTSGSLPLHGTVIREGDMVSFIADNLEEKIRQSFSPTTSLKSSDSNLSECSRRVQKIAKDESTIPKIDPHILEDLEKQAKKVADNLDLMMGNLKGTLHNMSAISVGYIQTHRDSVNGMGEAVDNSVKSMYTLIAKCEELNKNMQPIYQLSRQIKEIKRRLDLLEMVFK</sequence>
<feature type="compositionally biased region" description="Basic and acidic residues" evidence="1">
    <location>
        <begin position="174"/>
        <end position="197"/>
    </location>
</feature>
<gene>
    <name evidence="4" type="primary">LOC100368950</name>
</gene>
<feature type="region of interest" description="Disordered" evidence="1">
    <location>
        <begin position="122"/>
        <end position="208"/>
    </location>
</feature>
<proteinExistence type="predicted"/>
<keyword evidence="3" id="KW-1185">Reference proteome</keyword>
<dbReference type="RefSeq" id="XP_006820501.1">
    <property type="nucleotide sequence ID" value="XM_006820438.1"/>
</dbReference>
<accession>A0ABM0MKG0</accession>
<dbReference type="InterPro" id="IPR019314">
    <property type="entry name" value="BORCS6"/>
</dbReference>
<name>A0ABM0MKG0_SACKO</name>
<dbReference type="Proteomes" id="UP000694865">
    <property type="component" value="Unplaced"/>
</dbReference>
<dbReference type="GeneID" id="100368950"/>
<evidence type="ECO:0000259" key="2">
    <source>
        <dbReference type="Pfam" id="PF10157"/>
    </source>
</evidence>
<organism evidence="3 4">
    <name type="scientific">Saccoglossus kowalevskii</name>
    <name type="common">Acorn worm</name>
    <dbReference type="NCBI Taxonomy" id="10224"/>
    <lineage>
        <taxon>Eukaryota</taxon>
        <taxon>Metazoa</taxon>
        <taxon>Hemichordata</taxon>
        <taxon>Enteropneusta</taxon>
        <taxon>Harrimaniidae</taxon>
        <taxon>Saccoglossus</taxon>
    </lineage>
</organism>
<dbReference type="PANTHER" id="PTHR13440:SF7">
    <property type="entry name" value="BLOC-1 RELATED COMPLEX SUBUNIT 6"/>
    <property type="match status" value="1"/>
</dbReference>